<comment type="caution">
    <text evidence="5">The sequence shown here is derived from an EMBL/GenBank/DDBJ whole genome shotgun (WGS) entry which is preliminary data.</text>
</comment>
<dbReference type="Pfam" id="PF00011">
    <property type="entry name" value="HSP20"/>
    <property type="match status" value="1"/>
</dbReference>
<name>A0A1F5TSK4_9BACT</name>
<dbReference type="AlphaFoldDB" id="A0A1F5TSK4"/>
<dbReference type="EMBL" id="MFGO01000004">
    <property type="protein sequence ID" value="OGF41808.1"/>
    <property type="molecule type" value="Genomic_DNA"/>
</dbReference>
<accession>A0A1F5TSK4</accession>
<evidence type="ECO:0000256" key="2">
    <source>
        <dbReference type="RuleBase" id="RU003616"/>
    </source>
</evidence>
<evidence type="ECO:0000259" key="4">
    <source>
        <dbReference type="PROSITE" id="PS01031"/>
    </source>
</evidence>
<evidence type="ECO:0000313" key="5">
    <source>
        <dbReference type="EMBL" id="OGF41808.1"/>
    </source>
</evidence>
<feature type="region of interest" description="Disordered" evidence="3">
    <location>
        <begin position="1"/>
        <end position="26"/>
    </location>
</feature>
<dbReference type="CDD" id="cd06464">
    <property type="entry name" value="ACD_sHsps-like"/>
    <property type="match status" value="1"/>
</dbReference>
<dbReference type="Gene3D" id="2.60.40.790">
    <property type="match status" value="1"/>
</dbReference>
<dbReference type="Proteomes" id="UP000177579">
    <property type="component" value="Unassembled WGS sequence"/>
</dbReference>
<dbReference type="SUPFAM" id="SSF49764">
    <property type="entry name" value="HSP20-like chaperones"/>
    <property type="match status" value="1"/>
</dbReference>
<organism evidence="5 6">
    <name type="scientific">Candidatus Falkowbacteria bacterium RIFOXYD2_FULL_34_120</name>
    <dbReference type="NCBI Taxonomy" id="1798007"/>
    <lineage>
        <taxon>Bacteria</taxon>
        <taxon>Candidatus Falkowiibacteriota</taxon>
    </lineage>
</organism>
<sequence>MSFLDKLKVKVEENEPVSGDEETNKKEASGFLQLDVDIYQTSSDIIVIAPIPGVEVDNLDINIENENDVVTIQGKREMPRLTDYKSENKYEDDDFESKYLRQECQWGPFYRQIILPQEVDVNRVEARFKKGILILKLPLLRLQGKGKKKIEITN</sequence>
<feature type="domain" description="SHSP" evidence="4">
    <location>
        <begin position="27"/>
        <end position="154"/>
    </location>
</feature>
<protein>
    <recommendedName>
        <fullName evidence="4">SHSP domain-containing protein</fullName>
    </recommendedName>
</protein>
<gene>
    <name evidence="5" type="ORF">A2531_05260</name>
</gene>
<dbReference type="PANTHER" id="PTHR11527">
    <property type="entry name" value="HEAT-SHOCK PROTEIN 20 FAMILY MEMBER"/>
    <property type="match status" value="1"/>
</dbReference>
<dbReference type="InterPro" id="IPR002068">
    <property type="entry name" value="A-crystallin/Hsp20_dom"/>
</dbReference>
<dbReference type="PROSITE" id="PS01031">
    <property type="entry name" value="SHSP"/>
    <property type="match status" value="1"/>
</dbReference>
<evidence type="ECO:0000313" key="6">
    <source>
        <dbReference type="Proteomes" id="UP000177579"/>
    </source>
</evidence>
<evidence type="ECO:0000256" key="3">
    <source>
        <dbReference type="SAM" id="MobiDB-lite"/>
    </source>
</evidence>
<evidence type="ECO:0000256" key="1">
    <source>
        <dbReference type="PROSITE-ProRule" id="PRU00285"/>
    </source>
</evidence>
<feature type="compositionally biased region" description="Basic and acidic residues" evidence="3">
    <location>
        <begin position="1"/>
        <end position="13"/>
    </location>
</feature>
<reference evidence="5 6" key="1">
    <citation type="journal article" date="2016" name="Nat. Commun.">
        <title>Thousands of microbial genomes shed light on interconnected biogeochemical processes in an aquifer system.</title>
        <authorList>
            <person name="Anantharaman K."/>
            <person name="Brown C.T."/>
            <person name="Hug L.A."/>
            <person name="Sharon I."/>
            <person name="Castelle C.J."/>
            <person name="Probst A.J."/>
            <person name="Thomas B.C."/>
            <person name="Singh A."/>
            <person name="Wilkins M.J."/>
            <person name="Karaoz U."/>
            <person name="Brodie E.L."/>
            <person name="Williams K.H."/>
            <person name="Hubbard S.S."/>
            <person name="Banfield J.F."/>
        </authorList>
    </citation>
    <scope>NUCLEOTIDE SEQUENCE [LARGE SCALE GENOMIC DNA]</scope>
</reference>
<comment type="similarity">
    <text evidence="1 2">Belongs to the small heat shock protein (HSP20) family.</text>
</comment>
<proteinExistence type="inferred from homology"/>
<dbReference type="InterPro" id="IPR008978">
    <property type="entry name" value="HSP20-like_chaperone"/>
</dbReference>
<dbReference type="InterPro" id="IPR031107">
    <property type="entry name" value="Small_HSP"/>
</dbReference>